<comment type="caution">
    <text evidence="1">The sequence shown here is derived from an EMBL/GenBank/DDBJ whole genome shotgun (WGS) entry which is preliminary data.</text>
</comment>
<protein>
    <submittedName>
        <fullName evidence="1">Uncharacterized protein</fullName>
    </submittedName>
</protein>
<feature type="non-terminal residue" evidence="1">
    <location>
        <position position="109"/>
    </location>
</feature>
<evidence type="ECO:0000313" key="1">
    <source>
        <dbReference type="EMBL" id="KAK3044871.1"/>
    </source>
</evidence>
<evidence type="ECO:0000313" key="2">
    <source>
        <dbReference type="Proteomes" id="UP001186974"/>
    </source>
</evidence>
<gene>
    <name evidence="1" type="ORF">LTS18_000131</name>
</gene>
<name>A0ACC3CUX6_9PEZI</name>
<dbReference type="EMBL" id="JAWDJW010011341">
    <property type="protein sequence ID" value="KAK3044871.1"/>
    <property type="molecule type" value="Genomic_DNA"/>
</dbReference>
<reference evidence="1" key="1">
    <citation type="submission" date="2024-09" db="EMBL/GenBank/DDBJ databases">
        <title>Black Yeasts Isolated from many extreme environments.</title>
        <authorList>
            <person name="Coleine C."/>
            <person name="Stajich J.E."/>
            <person name="Selbmann L."/>
        </authorList>
    </citation>
    <scope>NUCLEOTIDE SEQUENCE</scope>
    <source>
        <strain evidence="1">CCFEE 5737</strain>
    </source>
</reference>
<proteinExistence type="predicted"/>
<sequence>MSAKDSSLYGIPRPKKRTKDITSSGSLSFTSHLSSLISTSSTPSQTSAPARLRPKKGDIFTTHNKNSHKRALADLDPDKATFTQKHSTHGEALDDATWKRAKRRMEDKA</sequence>
<keyword evidence="2" id="KW-1185">Reference proteome</keyword>
<dbReference type="Proteomes" id="UP001186974">
    <property type="component" value="Unassembled WGS sequence"/>
</dbReference>
<organism evidence="1 2">
    <name type="scientific">Coniosporium uncinatum</name>
    <dbReference type="NCBI Taxonomy" id="93489"/>
    <lineage>
        <taxon>Eukaryota</taxon>
        <taxon>Fungi</taxon>
        <taxon>Dikarya</taxon>
        <taxon>Ascomycota</taxon>
        <taxon>Pezizomycotina</taxon>
        <taxon>Dothideomycetes</taxon>
        <taxon>Dothideomycetes incertae sedis</taxon>
        <taxon>Coniosporium</taxon>
    </lineage>
</organism>
<accession>A0ACC3CUX6</accession>